<reference evidence="2 3" key="2">
    <citation type="journal article" date="2014" name="Int. J. Syst. Evol. Microbiol.">
        <title>Complete genome sequence of Corynebacterium casei LMG S-19264T (=DSM 44701T), isolated from a smear-ripened cheese.</title>
        <authorList>
            <consortium name="US DOE Joint Genome Institute (JGI-PGF)"/>
            <person name="Walter F."/>
            <person name="Albersmeier A."/>
            <person name="Kalinowski J."/>
            <person name="Ruckert C."/>
        </authorList>
    </citation>
    <scope>NUCLEOTIDE SEQUENCE [LARGE SCALE GENOMIC DNA]</scope>
    <source>
        <strain evidence="2 3">CGMCC 4.7206</strain>
    </source>
</reference>
<name>A0A917JMR7_9PSEU</name>
<dbReference type="AlphaFoldDB" id="A0A917JMR7"/>
<dbReference type="EMBL" id="BAAAHC010000011">
    <property type="protein sequence ID" value="GAA0526985.1"/>
    <property type="molecule type" value="Genomic_DNA"/>
</dbReference>
<reference evidence="2" key="4">
    <citation type="submission" date="2020-09" db="EMBL/GenBank/DDBJ databases">
        <authorList>
            <person name="Sun Q."/>
            <person name="Zhou Y."/>
        </authorList>
    </citation>
    <scope>NUCLEOTIDE SEQUENCE</scope>
    <source>
        <strain evidence="2">CGMCC 4.7206</strain>
    </source>
</reference>
<dbReference type="EMBL" id="BMMT01000003">
    <property type="protein sequence ID" value="GGI76903.1"/>
    <property type="molecule type" value="Genomic_DNA"/>
</dbReference>
<keyword evidence="4" id="KW-1185">Reference proteome</keyword>
<dbReference type="Pfam" id="PF20060">
    <property type="entry name" value="DUF6459"/>
    <property type="match status" value="1"/>
</dbReference>
<reference evidence="1" key="5">
    <citation type="submission" date="2023-12" db="EMBL/GenBank/DDBJ databases">
        <authorList>
            <person name="Sun Q."/>
            <person name="Inoue M."/>
        </authorList>
    </citation>
    <scope>NUCLEOTIDE SEQUENCE</scope>
    <source>
        <strain evidence="1">JCM 10664</strain>
    </source>
</reference>
<accession>A0A917JMR7</accession>
<dbReference type="RefSeq" id="WP_188986318.1">
    <property type="nucleotide sequence ID" value="NZ_BAAAHC010000011.1"/>
</dbReference>
<evidence type="ECO:0000313" key="3">
    <source>
        <dbReference type="Proteomes" id="UP000597989"/>
    </source>
</evidence>
<gene>
    <name evidence="1" type="ORF">GCM10009545_31700</name>
    <name evidence="2" type="ORF">GCM10011581_12490</name>
</gene>
<evidence type="ECO:0000313" key="2">
    <source>
        <dbReference type="EMBL" id="GGI76903.1"/>
    </source>
</evidence>
<evidence type="ECO:0000313" key="4">
    <source>
        <dbReference type="Proteomes" id="UP001500220"/>
    </source>
</evidence>
<comment type="caution">
    <text evidence="2">The sequence shown here is derived from an EMBL/GenBank/DDBJ whole genome shotgun (WGS) entry which is preliminary data.</text>
</comment>
<sequence>MTAVLSVETPVAHRPEECSAVAIATALAEELFPVVAGRAPVHRVRDHVTAAVAGKLLSARAWTAQGPDFRLRSVHACPVTDYAVEACVIIGTQDRVRALVLRLEQDCGRWICTRLSPV</sequence>
<protein>
    <recommendedName>
        <fullName evidence="5">3-hydroxyacyl-CoA dehydrogenase</fullName>
    </recommendedName>
</protein>
<evidence type="ECO:0008006" key="5">
    <source>
        <dbReference type="Google" id="ProtNLM"/>
    </source>
</evidence>
<proteinExistence type="predicted"/>
<dbReference type="Proteomes" id="UP001500220">
    <property type="component" value="Unassembled WGS sequence"/>
</dbReference>
<evidence type="ECO:0000313" key="1">
    <source>
        <dbReference type="EMBL" id="GAA0526985.1"/>
    </source>
</evidence>
<reference evidence="1" key="1">
    <citation type="journal article" date="2014" name="Int. J. Syst. Evol. Microbiol.">
        <title>Complete genome of a new Firmicutes species belonging to the dominant human colonic microbiota ('Ruminococcus bicirculans') reveals two chromosomes and a selective capacity to utilize plant glucans.</title>
        <authorList>
            <consortium name="NISC Comparative Sequencing Program"/>
            <person name="Wegmann U."/>
            <person name="Louis P."/>
            <person name="Goesmann A."/>
            <person name="Henrissat B."/>
            <person name="Duncan S.H."/>
            <person name="Flint H.J."/>
        </authorList>
    </citation>
    <scope>NUCLEOTIDE SEQUENCE</scope>
    <source>
        <strain evidence="1">JCM 10664</strain>
    </source>
</reference>
<reference evidence="4" key="3">
    <citation type="journal article" date="2019" name="Int. J. Syst. Evol. Microbiol.">
        <title>The Global Catalogue of Microorganisms (GCM) 10K type strain sequencing project: providing services to taxonomists for standard genome sequencing and annotation.</title>
        <authorList>
            <consortium name="The Broad Institute Genomics Platform"/>
            <consortium name="The Broad Institute Genome Sequencing Center for Infectious Disease"/>
            <person name="Wu L."/>
            <person name="Ma J."/>
        </authorList>
    </citation>
    <scope>NUCLEOTIDE SEQUENCE [LARGE SCALE GENOMIC DNA]</scope>
    <source>
        <strain evidence="4">JCM 10664</strain>
    </source>
</reference>
<dbReference type="Proteomes" id="UP000597989">
    <property type="component" value="Unassembled WGS sequence"/>
</dbReference>
<dbReference type="InterPro" id="IPR045596">
    <property type="entry name" value="DUF6459"/>
</dbReference>
<organism evidence="2 3">
    <name type="scientific">Saccharopolyspora thermophila</name>
    <dbReference type="NCBI Taxonomy" id="89367"/>
    <lineage>
        <taxon>Bacteria</taxon>
        <taxon>Bacillati</taxon>
        <taxon>Actinomycetota</taxon>
        <taxon>Actinomycetes</taxon>
        <taxon>Pseudonocardiales</taxon>
        <taxon>Pseudonocardiaceae</taxon>
        <taxon>Saccharopolyspora</taxon>
    </lineage>
</organism>